<organism evidence="1 2">
    <name type="scientific">Candidatus Blackburnbacteria bacterium RIFCSPHIGHO2_01_FULL_43_15b</name>
    <dbReference type="NCBI Taxonomy" id="1797513"/>
    <lineage>
        <taxon>Bacteria</taxon>
        <taxon>Candidatus Blackburniibacteriota</taxon>
    </lineage>
</organism>
<accession>A0A1G1V037</accession>
<gene>
    <name evidence="1" type="ORF">A2782_03295</name>
</gene>
<evidence type="ECO:0008006" key="3">
    <source>
        <dbReference type="Google" id="ProtNLM"/>
    </source>
</evidence>
<evidence type="ECO:0000313" key="2">
    <source>
        <dbReference type="Proteomes" id="UP000177967"/>
    </source>
</evidence>
<name>A0A1G1V037_9BACT</name>
<reference evidence="1 2" key="1">
    <citation type="journal article" date="2016" name="Nat. Commun.">
        <title>Thousands of microbial genomes shed light on interconnected biogeochemical processes in an aquifer system.</title>
        <authorList>
            <person name="Anantharaman K."/>
            <person name="Brown C.T."/>
            <person name="Hug L.A."/>
            <person name="Sharon I."/>
            <person name="Castelle C.J."/>
            <person name="Probst A.J."/>
            <person name="Thomas B.C."/>
            <person name="Singh A."/>
            <person name="Wilkins M.J."/>
            <person name="Karaoz U."/>
            <person name="Brodie E.L."/>
            <person name="Williams K.H."/>
            <person name="Hubbard S.S."/>
            <person name="Banfield J.F."/>
        </authorList>
    </citation>
    <scope>NUCLEOTIDE SEQUENCE [LARGE SCALE GENOMIC DNA]</scope>
</reference>
<protein>
    <recommendedName>
        <fullName evidence="3">Peptidase C39 domain-containing protein</fullName>
    </recommendedName>
</protein>
<sequence length="147" mass="16303">MSLLGISGYVLRKRVLGYLDQTRLLKNDGKIYEFADEIVLSELKRLREYRSSLLHKSVKAYRQTGLTCGASSLMMALHYYGLSDLDQKTENSIHQASKSSIVEGNHFSGLVKIAAALGLETVILHSEPEMFKVVPSESVNLISCPAL</sequence>
<proteinExistence type="predicted"/>
<comment type="caution">
    <text evidence="1">The sequence shown here is derived from an EMBL/GenBank/DDBJ whole genome shotgun (WGS) entry which is preliminary data.</text>
</comment>
<dbReference type="EMBL" id="MHBW01000021">
    <property type="protein sequence ID" value="OGY08752.1"/>
    <property type="molecule type" value="Genomic_DNA"/>
</dbReference>
<evidence type="ECO:0000313" key="1">
    <source>
        <dbReference type="EMBL" id="OGY08752.1"/>
    </source>
</evidence>
<dbReference type="Gene3D" id="3.90.70.10">
    <property type="entry name" value="Cysteine proteinases"/>
    <property type="match status" value="1"/>
</dbReference>
<dbReference type="Proteomes" id="UP000177967">
    <property type="component" value="Unassembled WGS sequence"/>
</dbReference>
<dbReference type="AlphaFoldDB" id="A0A1G1V037"/>